<accession>A0A3D8PXG0</accession>
<keyword evidence="2" id="KW-1185">Reference proteome</keyword>
<evidence type="ECO:0000313" key="1">
    <source>
        <dbReference type="EMBL" id="RDW20783.1"/>
    </source>
</evidence>
<proteinExistence type="predicted"/>
<dbReference type="Gene3D" id="3.40.50.12090">
    <property type="match status" value="2"/>
</dbReference>
<dbReference type="Pfam" id="PF04122">
    <property type="entry name" value="CW_binding_2"/>
    <property type="match status" value="2"/>
</dbReference>
<dbReference type="PANTHER" id="PTHR30032:SF4">
    <property type="entry name" value="AMIDASE ENHANCER"/>
    <property type="match status" value="1"/>
</dbReference>
<dbReference type="AlphaFoldDB" id="A0A3D8PXG0"/>
<sequence length="151" mass="15797">MAGVPLAHKLKAPILMTPGNKLWDNTLKEIKRLGAKNIVILGGEVAVSKNVSNALEKSGLKVRRISGHSRFDTAALIAAEVAPKGTKKVVVANGMDFPDALSVASHAAKNGMPILLTQANKLPDATKTKIKQLGAKETIVVGGEVAVSKKC</sequence>
<dbReference type="Proteomes" id="UP000256520">
    <property type="component" value="Unassembled WGS sequence"/>
</dbReference>
<dbReference type="InterPro" id="IPR007253">
    <property type="entry name" value="Cell_wall-bd_2"/>
</dbReference>
<name>A0A3D8PXG0_9BACI</name>
<protein>
    <recommendedName>
        <fullName evidence="3">Cell wall-binding repeat-containing protein</fullName>
    </recommendedName>
</protein>
<dbReference type="PANTHER" id="PTHR30032">
    <property type="entry name" value="N-ACETYLMURAMOYL-L-ALANINE AMIDASE-RELATED"/>
    <property type="match status" value="1"/>
</dbReference>
<evidence type="ECO:0000313" key="2">
    <source>
        <dbReference type="Proteomes" id="UP000256520"/>
    </source>
</evidence>
<reference evidence="2" key="1">
    <citation type="submission" date="2017-11" db="EMBL/GenBank/DDBJ databases">
        <authorList>
            <person name="Zhu W."/>
        </authorList>
    </citation>
    <scope>NUCLEOTIDE SEQUENCE [LARGE SCALE GENOMIC DNA]</scope>
    <source>
        <strain evidence="2">CAU 1051</strain>
    </source>
</reference>
<dbReference type="InterPro" id="IPR051922">
    <property type="entry name" value="Bact_Sporulation_Assoc"/>
</dbReference>
<gene>
    <name evidence="1" type="ORF">CWR45_06040</name>
</gene>
<comment type="caution">
    <text evidence="1">The sequence shown here is derived from an EMBL/GenBank/DDBJ whole genome shotgun (WGS) entry which is preliminary data.</text>
</comment>
<dbReference type="EMBL" id="PIOD01000005">
    <property type="protein sequence ID" value="RDW20783.1"/>
    <property type="molecule type" value="Genomic_DNA"/>
</dbReference>
<organism evidence="1 2">
    <name type="scientific">Oceanobacillus chungangensis</name>
    <dbReference type="NCBI Taxonomy" id="1229152"/>
    <lineage>
        <taxon>Bacteria</taxon>
        <taxon>Bacillati</taxon>
        <taxon>Bacillota</taxon>
        <taxon>Bacilli</taxon>
        <taxon>Bacillales</taxon>
        <taxon>Bacillaceae</taxon>
        <taxon>Oceanobacillus</taxon>
    </lineage>
</organism>
<evidence type="ECO:0008006" key="3">
    <source>
        <dbReference type="Google" id="ProtNLM"/>
    </source>
</evidence>
<dbReference type="OrthoDB" id="363232at2"/>
<dbReference type="GO" id="GO:0030288">
    <property type="term" value="C:outer membrane-bounded periplasmic space"/>
    <property type="evidence" value="ECO:0007669"/>
    <property type="project" value="TreeGrafter"/>
</dbReference>